<dbReference type="Gene3D" id="3.40.1260.10">
    <property type="entry name" value="DsrEFH-like"/>
    <property type="match status" value="1"/>
</dbReference>
<dbReference type="SUPFAM" id="SSF75169">
    <property type="entry name" value="DsrEFH-like"/>
    <property type="match status" value="1"/>
</dbReference>
<evidence type="ECO:0000313" key="2">
    <source>
        <dbReference type="Proteomes" id="UP001165368"/>
    </source>
</evidence>
<reference evidence="1" key="1">
    <citation type="submission" date="2022-01" db="EMBL/GenBank/DDBJ databases">
        <authorList>
            <person name="Jo J.-H."/>
            <person name="Im W.-T."/>
        </authorList>
    </citation>
    <scope>NUCLEOTIDE SEQUENCE</scope>
    <source>
        <strain evidence="1">I2-34</strain>
    </source>
</reference>
<organism evidence="1 2">
    <name type="scientific">Arthrobacter hankyongi</name>
    <dbReference type="NCBI Taxonomy" id="2904801"/>
    <lineage>
        <taxon>Bacteria</taxon>
        <taxon>Bacillati</taxon>
        <taxon>Actinomycetota</taxon>
        <taxon>Actinomycetes</taxon>
        <taxon>Micrococcales</taxon>
        <taxon>Micrococcaceae</taxon>
        <taxon>Arthrobacter</taxon>
    </lineage>
</organism>
<dbReference type="RefSeq" id="WP_237820229.1">
    <property type="nucleotide sequence ID" value="NZ_JAKLTQ010000005.1"/>
</dbReference>
<protein>
    <submittedName>
        <fullName evidence="1">DsrE family protein</fullName>
    </submittedName>
</protein>
<proteinExistence type="predicted"/>
<dbReference type="Proteomes" id="UP001165368">
    <property type="component" value="Unassembled WGS sequence"/>
</dbReference>
<comment type="caution">
    <text evidence="1">The sequence shown here is derived from an EMBL/GenBank/DDBJ whole genome shotgun (WGS) entry which is preliminary data.</text>
</comment>
<dbReference type="EMBL" id="JAKLTQ010000005">
    <property type="protein sequence ID" value="MCG2622179.1"/>
    <property type="molecule type" value="Genomic_DNA"/>
</dbReference>
<evidence type="ECO:0000313" key="1">
    <source>
        <dbReference type="EMBL" id="MCG2622179.1"/>
    </source>
</evidence>
<dbReference type="InterPro" id="IPR027396">
    <property type="entry name" value="DsrEFH-like"/>
</dbReference>
<keyword evidence="2" id="KW-1185">Reference proteome</keyword>
<accession>A0ABS9L687</accession>
<sequence>MEVVVQGAAVTSLARGTDLSESLAVLLRNGIAILACENSMRSAGLDAGGLTAGVGTVPAAVAYLARRQWEGWAYVRL</sequence>
<gene>
    <name evidence="1" type="ORF">LVY72_09640</name>
</gene>
<name>A0ABS9L687_9MICC</name>